<evidence type="ECO:0000256" key="3">
    <source>
        <dbReference type="ARBA" id="ARBA00022723"/>
    </source>
</evidence>
<keyword evidence="1" id="KW-0813">Transport</keyword>
<dbReference type="InterPro" id="IPR002327">
    <property type="entry name" value="Cyt_c_1A/1B"/>
</dbReference>
<keyword evidence="9" id="KW-1185">Reference proteome</keyword>
<dbReference type="EMBL" id="LLWF02000105">
    <property type="protein sequence ID" value="ONH81582.1"/>
    <property type="molecule type" value="Genomic_DNA"/>
</dbReference>
<dbReference type="Proteomes" id="UP000054844">
    <property type="component" value="Unassembled WGS sequence"/>
</dbReference>
<dbReference type="OrthoDB" id="9805828at2"/>
<dbReference type="AlphaFoldDB" id="A0A1S8CZT1"/>
<dbReference type="GO" id="GO:0020037">
    <property type="term" value="F:heme binding"/>
    <property type="evidence" value="ECO:0007669"/>
    <property type="project" value="InterPro"/>
</dbReference>
<sequence>MRRRGVILALGCLVALGVGLGGLYFAAGDGLPERQRAQDGLVSALLADADTRAGARLFHRCAACHTIGRGAPDLNGPNLYGVLGAPVAGNRPNFAYTQVLRSVGGEWDPERMDAWLRNPQELVPGNRMAFAGIPDARERADLIAYLGSQGSQPSRHRPSSGQAN</sequence>
<name>A0A1S8CZT1_9PROT</name>
<feature type="domain" description="Cytochrome c" evidence="7">
    <location>
        <begin position="49"/>
        <end position="150"/>
    </location>
</feature>
<evidence type="ECO:0000256" key="2">
    <source>
        <dbReference type="ARBA" id="ARBA00022617"/>
    </source>
</evidence>
<keyword evidence="5 6" id="KW-0408">Iron</keyword>
<dbReference type="STRING" id="207340.APZ41_019030"/>
<protein>
    <recommendedName>
        <fullName evidence="7">Cytochrome c domain-containing protein</fullName>
    </recommendedName>
</protein>
<dbReference type="PANTHER" id="PTHR11961">
    <property type="entry name" value="CYTOCHROME C"/>
    <property type="match status" value="1"/>
</dbReference>
<dbReference type="SUPFAM" id="SSF46626">
    <property type="entry name" value="Cytochrome c"/>
    <property type="match status" value="1"/>
</dbReference>
<dbReference type="InterPro" id="IPR009056">
    <property type="entry name" value="Cyt_c-like_dom"/>
</dbReference>
<dbReference type="GO" id="GO:0046872">
    <property type="term" value="F:metal ion binding"/>
    <property type="evidence" value="ECO:0007669"/>
    <property type="project" value="UniProtKB-KW"/>
</dbReference>
<evidence type="ECO:0000256" key="1">
    <source>
        <dbReference type="ARBA" id="ARBA00022448"/>
    </source>
</evidence>
<gene>
    <name evidence="8" type="ORF">APZ41_019030</name>
</gene>
<evidence type="ECO:0000256" key="5">
    <source>
        <dbReference type="ARBA" id="ARBA00023004"/>
    </source>
</evidence>
<dbReference type="Gene3D" id="1.10.760.10">
    <property type="entry name" value="Cytochrome c-like domain"/>
    <property type="match status" value="1"/>
</dbReference>
<reference evidence="8" key="1">
    <citation type="submission" date="2016-12" db="EMBL/GenBank/DDBJ databases">
        <title>Draft genome sequence of Roseomonas mucosa strain AU37, isolated from a peripheral intravenous catheter.</title>
        <authorList>
            <person name="Choudhury M.A."/>
            <person name="Sidjabat H.E."/>
            <person name="Wailan A.M."/>
            <person name="Zhang L."/>
            <person name="Marsh N.M."/>
            <person name="Rickard C.M."/>
            <person name="Davies M."/>
            <person name="Mcmillan D.J."/>
        </authorList>
    </citation>
    <scope>NUCLEOTIDE SEQUENCE [LARGE SCALE GENOMIC DNA]</scope>
    <source>
        <strain evidence="8">AU37</strain>
    </source>
</reference>
<proteinExistence type="predicted"/>
<keyword evidence="3 6" id="KW-0479">Metal-binding</keyword>
<dbReference type="InterPro" id="IPR036909">
    <property type="entry name" value="Cyt_c-like_dom_sf"/>
</dbReference>
<evidence type="ECO:0000313" key="9">
    <source>
        <dbReference type="Proteomes" id="UP000054844"/>
    </source>
</evidence>
<evidence type="ECO:0000256" key="6">
    <source>
        <dbReference type="PROSITE-ProRule" id="PRU00433"/>
    </source>
</evidence>
<evidence type="ECO:0000256" key="4">
    <source>
        <dbReference type="ARBA" id="ARBA00022982"/>
    </source>
</evidence>
<organism evidence="8 9">
    <name type="scientific">Roseomonas mucosa</name>
    <dbReference type="NCBI Taxonomy" id="207340"/>
    <lineage>
        <taxon>Bacteria</taxon>
        <taxon>Pseudomonadati</taxon>
        <taxon>Pseudomonadota</taxon>
        <taxon>Alphaproteobacteria</taxon>
        <taxon>Acetobacterales</taxon>
        <taxon>Roseomonadaceae</taxon>
        <taxon>Roseomonas</taxon>
    </lineage>
</organism>
<comment type="caution">
    <text evidence="8">The sequence shown here is derived from an EMBL/GenBank/DDBJ whole genome shotgun (WGS) entry which is preliminary data.</text>
</comment>
<dbReference type="PROSITE" id="PS51007">
    <property type="entry name" value="CYTC"/>
    <property type="match status" value="1"/>
</dbReference>
<dbReference type="PRINTS" id="PR00604">
    <property type="entry name" value="CYTCHRMECIAB"/>
</dbReference>
<accession>A0A1S8CZT1</accession>
<keyword evidence="4" id="KW-0249">Electron transport</keyword>
<keyword evidence="2 6" id="KW-0349">Heme</keyword>
<evidence type="ECO:0000259" key="7">
    <source>
        <dbReference type="PROSITE" id="PS51007"/>
    </source>
</evidence>
<evidence type="ECO:0000313" key="8">
    <source>
        <dbReference type="EMBL" id="ONH81582.1"/>
    </source>
</evidence>
<dbReference type="GO" id="GO:0009055">
    <property type="term" value="F:electron transfer activity"/>
    <property type="evidence" value="ECO:0007669"/>
    <property type="project" value="InterPro"/>
</dbReference>